<keyword evidence="1" id="KW-0560">Oxidoreductase</keyword>
<reference evidence="4 5" key="1">
    <citation type="submission" date="2020-01" db="EMBL/GenBank/DDBJ databases">
        <title>The draft genome sequence of Corallococcus exiguus DSM 14696.</title>
        <authorList>
            <person name="Zhang X."/>
            <person name="Zhu H."/>
        </authorList>
    </citation>
    <scope>NUCLEOTIDE SEQUENCE [LARGE SCALE GENOMIC DNA]</scope>
    <source>
        <strain evidence="4 5">DSM 14696</strain>
    </source>
</reference>
<proteinExistence type="predicted"/>
<dbReference type="InterPro" id="IPR002938">
    <property type="entry name" value="FAD-bd"/>
</dbReference>
<dbReference type="InterPro" id="IPR036188">
    <property type="entry name" value="FAD/NAD-bd_sf"/>
</dbReference>
<feature type="domain" description="FAD-binding" evidence="3">
    <location>
        <begin position="114"/>
        <end position="317"/>
    </location>
</feature>
<keyword evidence="5" id="KW-1185">Reference proteome</keyword>
<keyword evidence="2" id="KW-0520">NAD</keyword>
<keyword evidence="4" id="KW-0503">Monooxygenase</keyword>
<dbReference type="GO" id="GO:0071949">
    <property type="term" value="F:FAD binding"/>
    <property type="evidence" value="ECO:0007669"/>
    <property type="project" value="InterPro"/>
</dbReference>
<accession>A0A7X4YBV7</accession>
<evidence type="ECO:0000313" key="4">
    <source>
        <dbReference type="EMBL" id="NBC42340.1"/>
    </source>
</evidence>
<dbReference type="Pfam" id="PF01494">
    <property type="entry name" value="FAD_binding_3"/>
    <property type="match status" value="1"/>
</dbReference>
<evidence type="ECO:0000256" key="2">
    <source>
        <dbReference type="ARBA" id="ARBA00023027"/>
    </source>
</evidence>
<dbReference type="SUPFAM" id="SSF51905">
    <property type="entry name" value="FAD/NAD(P)-binding domain"/>
    <property type="match status" value="1"/>
</dbReference>
<sequence>MKMVCVGGGPAGLYFSILAKLSNPKHDVTVVERNPAGMTYGWGVVFWDDLLDDLFRNDPVSAQRIAQAAARWDTQEVHLRGRYATHIGGYGFALGRDRLLDILIRRARGLGVDVRFEQDVTDLAAFMDADLVVACDGVNSRLRQRHAHHFQTHVEEGRNKYIWLGTDKVFDAFTFAFEETPAGWLWFHGYRFNSETSTCIVECQESTWKALGFDALGPDETLRKLEGIFQSRLQGKSLFNQLKGMGRAPWLNFKRITNERWYHDNVVLMGDAAHTTHFSIGSGTKLAMQDAIGLARQLRTQPDVPTALEAYDGERRASLLAIQLAARSSSEWFENVPSYVDQDETRFAHSLLNRRGSSVWSYLLLMASQQPSLRGALRKLHSSKQWVREQRRGRGAVVLGAPPPG</sequence>
<name>A0A7X4YBV7_9BACT</name>
<organism evidence="4 5">
    <name type="scientific">Corallococcus exiguus</name>
    <dbReference type="NCBI Taxonomy" id="83462"/>
    <lineage>
        <taxon>Bacteria</taxon>
        <taxon>Pseudomonadati</taxon>
        <taxon>Myxococcota</taxon>
        <taxon>Myxococcia</taxon>
        <taxon>Myxococcales</taxon>
        <taxon>Cystobacterineae</taxon>
        <taxon>Myxococcaceae</taxon>
        <taxon>Corallococcus</taxon>
    </lineage>
</organism>
<dbReference type="InterPro" id="IPR050631">
    <property type="entry name" value="PheA/TfdB_FAD_monoxygenase"/>
</dbReference>
<evidence type="ECO:0000256" key="1">
    <source>
        <dbReference type="ARBA" id="ARBA00023002"/>
    </source>
</evidence>
<dbReference type="Gene3D" id="3.50.50.60">
    <property type="entry name" value="FAD/NAD(P)-binding domain"/>
    <property type="match status" value="1"/>
</dbReference>
<dbReference type="PANTHER" id="PTHR43476">
    <property type="entry name" value="3-(3-HYDROXY-PHENYL)PROPIONATE/3-HYDROXYCINNAMIC ACID HYDROXYLASE"/>
    <property type="match status" value="1"/>
</dbReference>
<evidence type="ECO:0000313" key="5">
    <source>
        <dbReference type="Proteomes" id="UP000537825"/>
    </source>
</evidence>
<evidence type="ECO:0000259" key="3">
    <source>
        <dbReference type="Pfam" id="PF01494"/>
    </source>
</evidence>
<protein>
    <submittedName>
        <fullName evidence="4">FAD-binding monooxygenase</fullName>
    </submittedName>
</protein>
<comment type="caution">
    <text evidence="4">The sequence shown here is derived from an EMBL/GenBank/DDBJ whole genome shotgun (WGS) entry which is preliminary data.</text>
</comment>
<dbReference type="PANTHER" id="PTHR43476:SF4">
    <property type="entry name" value="BLR0106 PROTEIN"/>
    <property type="match status" value="1"/>
</dbReference>
<gene>
    <name evidence="4" type="ORF">GTZ93_21290</name>
</gene>
<dbReference type="RefSeq" id="WP_139919428.1">
    <property type="nucleotide sequence ID" value="NZ_CBCSLE010000053.1"/>
</dbReference>
<dbReference type="Gene3D" id="3.30.9.20">
    <property type="match status" value="1"/>
</dbReference>
<dbReference type="AlphaFoldDB" id="A0A7X4YBV7"/>
<dbReference type="GO" id="GO:0004497">
    <property type="term" value="F:monooxygenase activity"/>
    <property type="evidence" value="ECO:0007669"/>
    <property type="project" value="UniProtKB-KW"/>
</dbReference>
<dbReference type="Proteomes" id="UP000537825">
    <property type="component" value="Unassembled WGS sequence"/>
</dbReference>
<dbReference type="PRINTS" id="PR00420">
    <property type="entry name" value="RNGMNOXGNASE"/>
</dbReference>
<dbReference type="EMBL" id="JAAAPK010000005">
    <property type="protein sequence ID" value="NBC42340.1"/>
    <property type="molecule type" value="Genomic_DNA"/>
</dbReference>